<evidence type="ECO:0000313" key="6">
    <source>
        <dbReference type="Proteomes" id="UP000717624"/>
    </source>
</evidence>
<gene>
    <name evidence="5" type="ORF">JOD01_001135</name>
</gene>
<dbReference type="InterPro" id="IPR021416">
    <property type="entry name" value="DUF3048_N"/>
</dbReference>
<dbReference type="SUPFAM" id="SSF159774">
    <property type="entry name" value="YerB-like"/>
    <property type="match status" value="1"/>
</dbReference>
<reference evidence="5" key="1">
    <citation type="submission" date="2021-01" db="EMBL/GenBank/DDBJ databases">
        <title>Genomic Encyclopedia of Type Strains, Phase IV (KMG-IV): sequencing the most valuable type-strain genomes for metagenomic binning, comparative biology and taxonomic classification.</title>
        <authorList>
            <person name="Goeker M."/>
        </authorList>
    </citation>
    <scope>NUCLEOTIDE SEQUENCE</scope>
    <source>
        <strain evidence="5">DSM 25523</strain>
    </source>
</reference>
<dbReference type="InterPro" id="IPR023158">
    <property type="entry name" value="YerB-like_sf"/>
</dbReference>
<dbReference type="Pfam" id="PF17479">
    <property type="entry name" value="DUF3048_C"/>
    <property type="match status" value="1"/>
</dbReference>
<evidence type="ECO:0000259" key="4">
    <source>
        <dbReference type="Pfam" id="PF17479"/>
    </source>
</evidence>
<evidence type="ECO:0008006" key="7">
    <source>
        <dbReference type="Google" id="ProtNLM"/>
    </source>
</evidence>
<feature type="domain" description="DUF3048" evidence="4">
    <location>
        <begin position="223"/>
        <end position="334"/>
    </location>
</feature>
<protein>
    <recommendedName>
        <fullName evidence="7">DUF3048 domain-containing protein</fullName>
    </recommendedName>
</protein>
<feature type="signal peptide" evidence="2">
    <location>
        <begin position="1"/>
        <end position="23"/>
    </location>
</feature>
<comment type="caution">
    <text evidence="5">The sequence shown here is derived from an EMBL/GenBank/DDBJ whole genome shotgun (WGS) entry which is preliminary data.</text>
</comment>
<evidence type="ECO:0000256" key="1">
    <source>
        <dbReference type="SAM" id="MobiDB-lite"/>
    </source>
</evidence>
<dbReference type="PROSITE" id="PS51257">
    <property type="entry name" value="PROKAR_LIPOPROTEIN"/>
    <property type="match status" value="1"/>
</dbReference>
<name>A0A938XXJ6_9BACL</name>
<dbReference type="AlphaFoldDB" id="A0A938XXJ6"/>
<evidence type="ECO:0000256" key="2">
    <source>
        <dbReference type="SAM" id="SignalP"/>
    </source>
</evidence>
<dbReference type="Pfam" id="PF11258">
    <property type="entry name" value="DUF3048"/>
    <property type="match status" value="1"/>
</dbReference>
<evidence type="ECO:0000259" key="3">
    <source>
        <dbReference type="Pfam" id="PF11258"/>
    </source>
</evidence>
<dbReference type="Gene3D" id="3.50.90.10">
    <property type="entry name" value="YerB-like"/>
    <property type="match status" value="1"/>
</dbReference>
<proteinExistence type="predicted"/>
<feature type="chain" id="PRO_5037739503" description="DUF3048 domain-containing protein" evidence="2">
    <location>
        <begin position="24"/>
        <end position="350"/>
    </location>
</feature>
<sequence length="350" mass="39159">MSMKRTSWVIMLLASMLFSACSSQETVMPTPPAPSPQLDPQPQPTEPVEVYPFTAPLTGMGNEQKLDQRPIMVMVNNLPKARPQSGLDKADIVYEVLAEGEVTRFLAIYHSQKPEVIGPVRSIRPYFIEIGRGFDAILVHAGGSPEALATLASHDYSNINEISNSQYFWRESFRKPPHNLYTNLDKIEQAIADKKMRTTAELPYLPFLPADAEITDGEPATHIDVVYHRLNKAAYEYDAQSKRYLRFSDGQPHMDLTTNKQLSVTNLLVIAANHRILDKEGRRAVDVVGPGDGYLFQQGKARKIKWRREGGMIRAYTDASFSEELPLLPGNTWVNIVSTVPGLADAVTYQ</sequence>
<organism evidence="5 6">
    <name type="scientific">Brevibacillus fulvus</name>
    <dbReference type="NCBI Taxonomy" id="1125967"/>
    <lineage>
        <taxon>Bacteria</taxon>
        <taxon>Bacillati</taxon>
        <taxon>Bacillota</taxon>
        <taxon>Bacilli</taxon>
        <taxon>Bacillales</taxon>
        <taxon>Paenibacillaceae</taxon>
        <taxon>Brevibacillus</taxon>
    </lineage>
</organism>
<feature type="region of interest" description="Disordered" evidence="1">
    <location>
        <begin position="25"/>
        <end position="45"/>
    </location>
</feature>
<dbReference type="EMBL" id="JAFBEB010000003">
    <property type="protein sequence ID" value="MBM7589535.1"/>
    <property type="molecule type" value="Genomic_DNA"/>
</dbReference>
<dbReference type="InterPro" id="IPR035328">
    <property type="entry name" value="DUF3048_C"/>
</dbReference>
<feature type="compositionally biased region" description="Pro residues" evidence="1">
    <location>
        <begin position="29"/>
        <end position="45"/>
    </location>
</feature>
<accession>A0A938XXJ6</accession>
<keyword evidence="2" id="KW-0732">Signal</keyword>
<keyword evidence="6" id="KW-1185">Reference proteome</keyword>
<feature type="domain" description="DUF3048" evidence="3">
    <location>
        <begin position="57"/>
        <end position="196"/>
    </location>
</feature>
<evidence type="ECO:0000313" key="5">
    <source>
        <dbReference type="EMBL" id="MBM7589535.1"/>
    </source>
</evidence>
<dbReference type="Proteomes" id="UP000717624">
    <property type="component" value="Unassembled WGS sequence"/>
</dbReference>